<dbReference type="RefSeq" id="WP_281814983.1">
    <property type="nucleotide sequence ID" value="NZ_BRLB01000004.1"/>
</dbReference>
<organism evidence="3 4">
    <name type="scientific">Vallitalea longa</name>
    <dbReference type="NCBI Taxonomy" id="2936439"/>
    <lineage>
        <taxon>Bacteria</taxon>
        <taxon>Bacillati</taxon>
        <taxon>Bacillota</taxon>
        <taxon>Clostridia</taxon>
        <taxon>Lachnospirales</taxon>
        <taxon>Vallitaleaceae</taxon>
        <taxon>Vallitalea</taxon>
    </lineage>
</organism>
<keyword evidence="3" id="KW-0645">Protease</keyword>
<sequence length="203" mass="22722">MESISLLINAIIQVIILSIIPFLWWIISDRKNSSFLQWIGLRKIIIKDKKKYVLTIFIMLLISLITIFGILPLFVDTSYNATSQFEGKGVSALIPALIFSFIQTGLSEEIFFRGFLAKRFINKFGFRIGNVIQGLLFGLMHGIFFYSIAGVFGSIIIILLTGLSGWVSGWFNEEQSGGSIISSWMIHGLGNIISSIAVMFNLI</sequence>
<keyword evidence="1" id="KW-1133">Transmembrane helix</keyword>
<evidence type="ECO:0000259" key="2">
    <source>
        <dbReference type="Pfam" id="PF02517"/>
    </source>
</evidence>
<dbReference type="GO" id="GO:0004175">
    <property type="term" value="F:endopeptidase activity"/>
    <property type="evidence" value="ECO:0007669"/>
    <property type="project" value="UniProtKB-ARBA"/>
</dbReference>
<gene>
    <name evidence="3" type="ORF">SH1V18_19610</name>
</gene>
<accession>A0A9W5YB81</accession>
<dbReference type="AlphaFoldDB" id="A0A9W5YB81"/>
<feature type="transmembrane region" description="Helical" evidence="1">
    <location>
        <begin position="52"/>
        <end position="74"/>
    </location>
</feature>
<proteinExistence type="predicted"/>
<dbReference type="EMBL" id="BRLB01000004">
    <property type="protein sequence ID" value="GKX29481.1"/>
    <property type="molecule type" value="Genomic_DNA"/>
</dbReference>
<evidence type="ECO:0000313" key="4">
    <source>
        <dbReference type="Proteomes" id="UP001144256"/>
    </source>
</evidence>
<reference evidence="3" key="1">
    <citation type="submission" date="2022-06" db="EMBL/GenBank/DDBJ databases">
        <title>Vallitalea longa sp. nov., an anaerobic bacterium isolated from marine sediment.</title>
        <authorList>
            <person name="Hirano S."/>
            <person name="Terahara T."/>
            <person name="Mori K."/>
            <person name="Hamada M."/>
            <person name="Matsumoto R."/>
            <person name="Kobayashi T."/>
        </authorList>
    </citation>
    <scope>NUCLEOTIDE SEQUENCE</scope>
    <source>
        <strain evidence="3">SH18-1</strain>
    </source>
</reference>
<feature type="transmembrane region" description="Helical" evidence="1">
    <location>
        <begin position="136"/>
        <end position="160"/>
    </location>
</feature>
<evidence type="ECO:0000313" key="3">
    <source>
        <dbReference type="EMBL" id="GKX29481.1"/>
    </source>
</evidence>
<feature type="transmembrane region" description="Helical" evidence="1">
    <location>
        <begin position="180"/>
        <end position="202"/>
    </location>
</feature>
<evidence type="ECO:0000256" key="1">
    <source>
        <dbReference type="SAM" id="Phobius"/>
    </source>
</evidence>
<dbReference type="InterPro" id="IPR003675">
    <property type="entry name" value="Rce1/LyrA-like_dom"/>
</dbReference>
<feature type="domain" description="CAAX prenyl protease 2/Lysostaphin resistance protein A-like" evidence="2">
    <location>
        <begin position="93"/>
        <end position="193"/>
    </location>
</feature>
<comment type="caution">
    <text evidence="3">The sequence shown here is derived from an EMBL/GenBank/DDBJ whole genome shotgun (WGS) entry which is preliminary data.</text>
</comment>
<dbReference type="GO" id="GO:0006508">
    <property type="term" value="P:proteolysis"/>
    <property type="evidence" value="ECO:0007669"/>
    <property type="project" value="UniProtKB-KW"/>
</dbReference>
<keyword evidence="4" id="KW-1185">Reference proteome</keyword>
<keyword evidence="1" id="KW-0472">Membrane</keyword>
<dbReference type="GO" id="GO:0080120">
    <property type="term" value="P:CAAX-box protein maturation"/>
    <property type="evidence" value="ECO:0007669"/>
    <property type="project" value="UniProtKB-ARBA"/>
</dbReference>
<protein>
    <submittedName>
        <fullName evidence="3">CAAX protease family protein</fullName>
    </submittedName>
</protein>
<dbReference type="Proteomes" id="UP001144256">
    <property type="component" value="Unassembled WGS sequence"/>
</dbReference>
<keyword evidence="1" id="KW-0812">Transmembrane</keyword>
<name>A0A9W5YB81_9FIRM</name>
<feature type="transmembrane region" description="Helical" evidence="1">
    <location>
        <begin position="94"/>
        <end position="116"/>
    </location>
</feature>
<keyword evidence="3" id="KW-0378">Hydrolase</keyword>
<feature type="transmembrane region" description="Helical" evidence="1">
    <location>
        <begin position="6"/>
        <end position="27"/>
    </location>
</feature>
<dbReference type="Pfam" id="PF02517">
    <property type="entry name" value="Rce1-like"/>
    <property type="match status" value="1"/>
</dbReference>